<evidence type="ECO:0000313" key="2">
    <source>
        <dbReference type="Proteomes" id="UP000502136"/>
    </source>
</evidence>
<gene>
    <name evidence="1" type="ORF">HGI30_14985</name>
</gene>
<keyword evidence="2" id="KW-1185">Reference proteome</keyword>
<sequence length="110" mass="12722">MADVIDSFGSNGICAVCKRNPVNRWCDYVVDYSNPLTFFRDYKDFIEANRGDKYETCDLPICDKCATNVGKDRDLCPHHMGLHGKAQLPDEYQRQRQGRERAKIYTAERP</sequence>
<organism evidence="1 2">
    <name type="scientific">Paenibacillus albicereus</name>
    <dbReference type="NCBI Taxonomy" id="2726185"/>
    <lineage>
        <taxon>Bacteria</taxon>
        <taxon>Bacillati</taxon>
        <taxon>Bacillota</taxon>
        <taxon>Bacilli</taxon>
        <taxon>Bacillales</taxon>
        <taxon>Paenibacillaceae</taxon>
        <taxon>Paenibacillus</taxon>
    </lineage>
</organism>
<protein>
    <submittedName>
        <fullName evidence="1">Uncharacterized protein</fullName>
    </submittedName>
</protein>
<dbReference type="AlphaFoldDB" id="A0A6H2GZB7"/>
<dbReference type="KEGG" id="palr:HGI30_14985"/>
<reference evidence="1 2" key="1">
    <citation type="submission" date="2020-04" db="EMBL/GenBank/DDBJ databases">
        <title>Novel Paenibacillus strain UniB2 isolated from commercial digestive syrup.</title>
        <authorList>
            <person name="Thorat V."/>
            <person name="Kirdat K."/>
            <person name="Tiwarekar B."/>
            <person name="Yadav A."/>
        </authorList>
    </citation>
    <scope>NUCLEOTIDE SEQUENCE [LARGE SCALE GENOMIC DNA]</scope>
    <source>
        <strain evidence="1 2">UniB2</strain>
    </source>
</reference>
<dbReference type="EMBL" id="CP051428">
    <property type="protein sequence ID" value="QJC52737.1"/>
    <property type="molecule type" value="Genomic_DNA"/>
</dbReference>
<evidence type="ECO:0000313" key="1">
    <source>
        <dbReference type="EMBL" id="QJC52737.1"/>
    </source>
</evidence>
<accession>A0A6H2GZB7</accession>
<proteinExistence type="predicted"/>
<dbReference type="Proteomes" id="UP000502136">
    <property type="component" value="Chromosome"/>
</dbReference>
<dbReference type="RefSeq" id="WP_168908289.1">
    <property type="nucleotide sequence ID" value="NZ_CP051428.1"/>
</dbReference>
<name>A0A6H2GZB7_9BACL</name>